<keyword evidence="6" id="KW-1185">Reference proteome</keyword>
<dbReference type="GO" id="GO:0005768">
    <property type="term" value="C:endosome"/>
    <property type="evidence" value="ECO:0007669"/>
    <property type="project" value="TreeGrafter"/>
</dbReference>
<evidence type="ECO:0000256" key="1">
    <source>
        <dbReference type="ARBA" id="ARBA00009574"/>
    </source>
</evidence>
<keyword evidence="3" id="KW-0175">Coiled coil</keyword>
<dbReference type="PANTHER" id="PTHR15157">
    <property type="entry name" value="UV RADIATION RESISTANCE-ASSOCIATED GENE PROTEIN"/>
    <property type="match status" value="1"/>
</dbReference>
<dbReference type="GO" id="GO:0035493">
    <property type="term" value="P:SNARE complex assembly"/>
    <property type="evidence" value="ECO:0007669"/>
    <property type="project" value="TreeGrafter"/>
</dbReference>
<dbReference type="GO" id="GO:0032991">
    <property type="term" value="C:protein-containing complex"/>
    <property type="evidence" value="ECO:0007669"/>
    <property type="project" value="UniProtKB-ARBA"/>
</dbReference>
<reference evidence="5" key="1">
    <citation type="journal article" date="2021" name="IMA Fungus">
        <title>Genomic characterization of three marine fungi, including Emericellopsis atlantica sp. nov. with signatures of a generalist lifestyle and marine biomass degradation.</title>
        <authorList>
            <person name="Hagestad O.C."/>
            <person name="Hou L."/>
            <person name="Andersen J.H."/>
            <person name="Hansen E.H."/>
            <person name="Altermark B."/>
            <person name="Li C."/>
            <person name="Kuhnert E."/>
            <person name="Cox R.J."/>
            <person name="Crous P.W."/>
            <person name="Spatafora J.W."/>
            <person name="Lail K."/>
            <person name="Amirebrahimi M."/>
            <person name="Lipzen A."/>
            <person name="Pangilinan J."/>
            <person name="Andreopoulos W."/>
            <person name="Hayes R.D."/>
            <person name="Ng V."/>
            <person name="Grigoriev I.V."/>
            <person name="Jackson S.A."/>
            <person name="Sutton T.D.S."/>
            <person name="Dobson A.D.W."/>
            <person name="Rama T."/>
        </authorList>
    </citation>
    <scope>NUCLEOTIDE SEQUENCE</scope>
    <source>
        <strain evidence="5">TRa3180A</strain>
    </source>
</reference>
<feature type="compositionally biased region" description="Basic and acidic residues" evidence="4">
    <location>
        <begin position="511"/>
        <end position="521"/>
    </location>
</feature>
<dbReference type="Pfam" id="PF10186">
    <property type="entry name" value="ATG14"/>
    <property type="match status" value="1"/>
</dbReference>
<dbReference type="EMBL" id="MU254128">
    <property type="protein sequence ID" value="KAG9241989.1"/>
    <property type="molecule type" value="Genomic_DNA"/>
</dbReference>
<evidence type="ECO:0000313" key="6">
    <source>
        <dbReference type="Proteomes" id="UP000887226"/>
    </source>
</evidence>
<evidence type="ECO:0000256" key="2">
    <source>
        <dbReference type="ARBA" id="ARBA00013807"/>
    </source>
</evidence>
<dbReference type="AlphaFoldDB" id="A0A9P7YY59"/>
<accession>A0A9P7YY59</accession>
<dbReference type="OrthoDB" id="72772at2759"/>
<feature type="region of interest" description="Disordered" evidence="4">
    <location>
        <begin position="54"/>
        <end position="81"/>
    </location>
</feature>
<protein>
    <recommendedName>
        <fullName evidence="2">Autophagy-related protein 14</fullName>
    </recommendedName>
</protein>
<feature type="region of interest" description="Disordered" evidence="4">
    <location>
        <begin position="498"/>
        <end position="567"/>
    </location>
</feature>
<sequence length="567" mass="63451">MASESSRPLLLPQNRRIRHLRGIYLRNLTLERPHGQTIDDGVLNTTSSKLEALRSSPLHHSHSHSELRNLRPRRVSSNWSGTTPDFRQKKLENVIETRMADSFFTIHCDAQEEPIYISEVVEKAMNPTYRFFDLSDFGPAATRLDKFIVNIWVKHGDFVPLIEEEINLRSLQFIGTLENHSFPQNCILFHLIDGIYSVELASKPQAPKLVAPLPTSSYSSLMRLSNLEESIQDALATRQQIANQINAIIQDTPGDEYPQVQEDVALASRYLTTERKLMKQSLRRRTKLQKSLAARRAAMNSGIKAQSHANDDVTSAQEKLDGCQNLHTTTQSEIHGQRRRICEELLNIFPIEPTSQPLLFTICKLPLPNSTFEDADEDVLSAALGHAARVVDMLQYYLSVPLPYSITVSGSQSLIHDNISILDSNVRTFPLFPKSTIAFRFDYGVFLLNKDIEVLAESQGLKVIDIRQTLPNLKYLLYIVSAGSDELPARKRGGVRGLIGGWSGTPTHSRRGSDESGKEADITSSAVLSGSHGNGKTTAANQAKLPFGNDHRQSLRTSGLRENLVQR</sequence>
<dbReference type="GO" id="GO:0000149">
    <property type="term" value="F:SNARE binding"/>
    <property type="evidence" value="ECO:0007669"/>
    <property type="project" value="TreeGrafter"/>
</dbReference>
<evidence type="ECO:0000256" key="3">
    <source>
        <dbReference type="ARBA" id="ARBA00023054"/>
    </source>
</evidence>
<gene>
    <name evidence="5" type="ORF">BJ878DRAFT_195724</name>
</gene>
<evidence type="ECO:0000313" key="5">
    <source>
        <dbReference type="EMBL" id="KAG9241989.1"/>
    </source>
</evidence>
<dbReference type="InterPro" id="IPR018791">
    <property type="entry name" value="UV_resistance/autophagy_Atg14"/>
</dbReference>
<dbReference type="PANTHER" id="PTHR15157:SF5">
    <property type="entry name" value="UV RADIATION RESISTANCE-ASSOCIATED GENE PROTEIN"/>
    <property type="match status" value="1"/>
</dbReference>
<evidence type="ECO:0000256" key="4">
    <source>
        <dbReference type="SAM" id="MobiDB-lite"/>
    </source>
</evidence>
<name>A0A9P7YY59_9HELO</name>
<organism evidence="5 6">
    <name type="scientific">Calycina marina</name>
    <dbReference type="NCBI Taxonomy" id="1763456"/>
    <lineage>
        <taxon>Eukaryota</taxon>
        <taxon>Fungi</taxon>
        <taxon>Dikarya</taxon>
        <taxon>Ascomycota</taxon>
        <taxon>Pezizomycotina</taxon>
        <taxon>Leotiomycetes</taxon>
        <taxon>Helotiales</taxon>
        <taxon>Pezizellaceae</taxon>
        <taxon>Calycina</taxon>
    </lineage>
</organism>
<dbReference type="Proteomes" id="UP000887226">
    <property type="component" value="Unassembled WGS sequence"/>
</dbReference>
<comment type="similarity">
    <text evidence="1">Belongs to the ATG14 family.</text>
</comment>
<comment type="caution">
    <text evidence="5">The sequence shown here is derived from an EMBL/GenBank/DDBJ whole genome shotgun (WGS) entry which is preliminary data.</text>
</comment>
<dbReference type="GO" id="GO:0000323">
    <property type="term" value="C:lytic vacuole"/>
    <property type="evidence" value="ECO:0007669"/>
    <property type="project" value="TreeGrafter"/>
</dbReference>
<proteinExistence type="inferred from homology"/>